<protein>
    <recommendedName>
        <fullName evidence="5">Tail fiber protein</fullName>
    </recommendedName>
</protein>
<feature type="transmembrane region" description="Helical" evidence="2">
    <location>
        <begin position="49"/>
        <end position="66"/>
    </location>
</feature>
<dbReference type="Proteomes" id="UP000295382">
    <property type="component" value="Unassembled WGS sequence"/>
</dbReference>
<keyword evidence="2" id="KW-0472">Membrane</keyword>
<sequence length="361" mass="36833">MTAQSAGPASPSKAGRPSLYTETMLHAAEVQDGSILGGLEQSRPHRKRLIVLLGAASMCAVAIGYWQATGAVPFREAGPAKLLEATQQTSSPHADPALPSMPKIATSAADAAGSATEVPGEQMAAIVVSGVEDGKVALTISAQESPAPKLPSPLQVNEEKGNAVMQPAVAAQSEAENKGKAGEALGTASSAMRSSGSSPVLPVNEPAPAQQSPVASKDAQVVDKNLSAVKKDKSGSSIANAPRQSMAKGKSAEKDGDVELIAALLNRVSAKSDPVAEDAARKQASAKSASRSGAADQKKAKKNGLVRESATPSQASVEAQLKRCGTMGFLDSELCRIRVCDGRWGREPGCPENSQASAALP</sequence>
<dbReference type="EMBL" id="SLZQ01000001">
    <property type="protein sequence ID" value="TCS39464.1"/>
    <property type="molecule type" value="Genomic_DNA"/>
</dbReference>
<reference evidence="3 4" key="1">
    <citation type="submission" date="2019-03" db="EMBL/GenBank/DDBJ databases">
        <title>Genomic Encyclopedia of Type Strains, Phase IV (KMG-IV): sequencing the most valuable type-strain genomes for metagenomic binning, comparative biology and taxonomic classification.</title>
        <authorList>
            <person name="Goeker M."/>
        </authorList>
    </citation>
    <scope>NUCLEOTIDE SEQUENCE [LARGE SCALE GENOMIC DNA]</scope>
    <source>
        <strain evidence="3 4">DSM 7445</strain>
    </source>
</reference>
<evidence type="ECO:0000313" key="4">
    <source>
        <dbReference type="Proteomes" id="UP000295382"/>
    </source>
</evidence>
<gene>
    <name evidence="3" type="ORF">EDC30_101420</name>
</gene>
<proteinExistence type="predicted"/>
<accession>A0A4R3I2K4</accession>
<feature type="region of interest" description="Disordered" evidence="1">
    <location>
        <begin position="271"/>
        <end position="318"/>
    </location>
</feature>
<name>A0A4R3I2K4_PAULE</name>
<dbReference type="AlphaFoldDB" id="A0A4R3I2K4"/>
<keyword evidence="4" id="KW-1185">Reference proteome</keyword>
<keyword evidence="2" id="KW-0812">Transmembrane</keyword>
<feature type="compositionally biased region" description="Low complexity" evidence="1">
    <location>
        <begin position="282"/>
        <end position="295"/>
    </location>
</feature>
<feature type="compositionally biased region" description="Low complexity" evidence="1">
    <location>
        <begin position="189"/>
        <end position="198"/>
    </location>
</feature>
<evidence type="ECO:0000256" key="2">
    <source>
        <dbReference type="SAM" id="Phobius"/>
    </source>
</evidence>
<evidence type="ECO:0008006" key="5">
    <source>
        <dbReference type="Google" id="ProtNLM"/>
    </source>
</evidence>
<comment type="caution">
    <text evidence="3">The sequence shown here is derived from an EMBL/GenBank/DDBJ whole genome shotgun (WGS) entry which is preliminary data.</text>
</comment>
<feature type="region of interest" description="Disordered" evidence="1">
    <location>
        <begin position="165"/>
        <end position="253"/>
    </location>
</feature>
<evidence type="ECO:0000313" key="3">
    <source>
        <dbReference type="EMBL" id="TCS39464.1"/>
    </source>
</evidence>
<keyword evidence="2" id="KW-1133">Transmembrane helix</keyword>
<organism evidence="3 4">
    <name type="scientific">Paucimonas lemoignei</name>
    <name type="common">Pseudomonas lemoignei</name>
    <dbReference type="NCBI Taxonomy" id="29443"/>
    <lineage>
        <taxon>Bacteria</taxon>
        <taxon>Pseudomonadati</taxon>
        <taxon>Pseudomonadota</taxon>
        <taxon>Betaproteobacteria</taxon>
        <taxon>Burkholderiales</taxon>
        <taxon>Burkholderiaceae</taxon>
        <taxon>Paucimonas</taxon>
    </lineage>
</organism>
<evidence type="ECO:0000256" key="1">
    <source>
        <dbReference type="SAM" id="MobiDB-lite"/>
    </source>
</evidence>